<dbReference type="EMBL" id="FKBS01000025">
    <property type="protein sequence ID" value="SAI45824.1"/>
    <property type="molecule type" value="Genomic_DNA"/>
</dbReference>
<proteinExistence type="predicted"/>
<sequence length="75" mass="8618">MHKHGLSLQLACQIDWPEVMARPDTRRDYGEVREVGFAIIGRRLYCVVFTQRGGAMHIISLRKANSREVKAYVES</sequence>
<dbReference type="Pfam" id="PF04365">
    <property type="entry name" value="BrnT_toxin"/>
    <property type="match status" value="1"/>
</dbReference>
<dbReference type="OrthoDB" id="9798158at2"/>
<dbReference type="Gene3D" id="3.10.450.530">
    <property type="entry name" value="Ribonuclease toxin, BrnT, of type II toxin-antitoxin system"/>
    <property type="match status" value="1"/>
</dbReference>
<accession>A0A157QJN3</accession>
<organism evidence="1 2">
    <name type="scientific">Bordetella ansorpii</name>
    <dbReference type="NCBI Taxonomy" id="288768"/>
    <lineage>
        <taxon>Bacteria</taxon>
        <taxon>Pseudomonadati</taxon>
        <taxon>Pseudomonadota</taxon>
        <taxon>Betaproteobacteria</taxon>
        <taxon>Burkholderiales</taxon>
        <taxon>Alcaligenaceae</taxon>
        <taxon>Bordetella</taxon>
    </lineage>
</organism>
<dbReference type="InterPro" id="IPR007460">
    <property type="entry name" value="BrnT_toxin"/>
</dbReference>
<gene>
    <name evidence="1" type="ORF">SAMEA1982600_03616</name>
</gene>
<reference evidence="1 2" key="1">
    <citation type="submission" date="2016-03" db="EMBL/GenBank/DDBJ databases">
        <authorList>
            <consortium name="Pathogen Informatics"/>
        </authorList>
    </citation>
    <scope>NUCLEOTIDE SEQUENCE [LARGE SCALE GENOMIC DNA]</scope>
    <source>
        <strain evidence="1 2">NCTC13364</strain>
    </source>
</reference>
<name>A0A157QJN3_9BORD</name>
<dbReference type="Proteomes" id="UP000077037">
    <property type="component" value="Unassembled WGS sequence"/>
</dbReference>
<evidence type="ECO:0000313" key="1">
    <source>
        <dbReference type="EMBL" id="SAI45824.1"/>
    </source>
</evidence>
<dbReference type="InterPro" id="IPR038573">
    <property type="entry name" value="BrnT_sf"/>
</dbReference>
<dbReference type="AlphaFoldDB" id="A0A157QJN3"/>
<protein>
    <submittedName>
        <fullName evidence="1">Phage protein</fullName>
    </submittedName>
</protein>
<evidence type="ECO:0000313" key="2">
    <source>
        <dbReference type="Proteomes" id="UP000077037"/>
    </source>
</evidence>